<keyword evidence="2" id="KW-0413">Isomerase</keyword>
<dbReference type="STRING" id="857265.WG78_08510"/>
<dbReference type="EMBL" id="LAQT01000006">
    <property type="protein sequence ID" value="KPC53549.1"/>
    <property type="molecule type" value="Genomic_DNA"/>
</dbReference>
<dbReference type="PATRIC" id="fig|857265.3.peg.1745"/>
<dbReference type="InterPro" id="IPR020103">
    <property type="entry name" value="PsdUridine_synth_cat_dom_sf"/>
</dbReference>
<evidence type="ECO:0000259" key="1">
    <source>
        <dbReference type="Pfam" id="PF00849"/>
    </source>
</evidence>
<dbReference type="Gene3D" id="3.30.2350.10">
    <property type="entry name" value="Pseudouridine synthase"/>
    <property type="match status" value="1"/>
</dbReference>
<protein>
    <submittedName>
        <fullName evidence="2">Ribosomal large subunit pseudouridine synthase A</fullName>
        <ecNumber evidence="2">5.4.99.28</ecNumber>
    </submittedName>
</protein>
<proteinExistence type="predicted"/>
<dbReference type="PROSITE" id="PS01129">
    <property type="entry name" value="PSI_RLU"/>
    <property type="match status" value="1"/>
</dbReference>
<dbReference type="AlphaFoldDB" id="A0A0N0GP86"/>
<sequence>MHNRSPLPHRDGVAPSFVVLPEQGDWPDLLTFLLQRFPFLPAGVLQQRLANGEMVNQHGQAVRGDMPYPRGGRLWYYRDVPDEIKVPFEIDILHRDDRLLVVDKPHFLATIPSGRQLRETVVARLRLQFDLPELTPIHRLDRETAGVVMFCLHPPSRGAYQALFQDRLVKKEYEAVAPWRADIQLPQIRHSHIAAGATWFTMQEIDEAPNSHTQIELIRQLPFSQKSDPNPQLALYRLKPHTGRKHQLRVHMAGLGIPIINDPWYPTPMGDKADDFGSPLQLLARSVEFIDPFNGQLRQFGSRRNLILTQT</sequence>
<accession>A0A0N0GP86</accession>
<evidence type="ECO:0000313" key="3">
    <source>
        <dbReference type="Proteomes" id="UP000037939"/>
    </source>
</evidence>
<dbReference type="EC" id="5.4.99.28" evidence="2"/>
<reference evidence="2 3" key="1">
    <citation type="submission" date="2015-07" db="EMBL/GenBank/DDBJ databases">
        <title>Draft genome sequence of the Amantichitinum ursilacus IGB-41, a new chitin-degrading bacterium.</title>
        <authorList>
            <person name="Kirstahler P."/>
            <person name="Guenther M."/>
            <person name="Grumaz C."/>
            <person name="Rupp S."/>
            <person name="Zibek S."/>
            <person name="Sohn K."/>
        </authorList>
    </citation>
    <scope>NUCLEOTIDE SEQUENCE [LARGE SCALE GENOMIC DNA]</scope>
    <source>
        <strain evidence="2 3">IGB-41</strain>
    </source>
</reference>
<dbReference type="GO" id="GO:0160151">
    <property type="term" value="F:tRNA pseudouridine(32) synthase activity"/>
    <property type="evidence" value="ECO:0007669"/>
    <property type="project" value="UniProtKB-EC"/>
</dbReference>
<comment type="caution">
    <text evidence="2">The sequence shown here is derived from an EMBL/GenBank/DDBJ whole genome shotgun (WGS) entry which is preliminary data.</text>
</comment>
<gene>
    <name evidence="2" type="primary">rluA</name>
    <name evidence="2" type="ORF">WG78_08510</name>
</gene>
<dbReference type="OrthoDB" id="9785808at2"/>
<organism evidence="2 3">
    <name type="scientific">Amantichitinum ursilacus</name>
    <dbReference type="NCBI Taxonomy" id="857265"/>
    <lineage>
        <taxon>Bacteria</taxon>
        <taxon>Pseudomonadati</taxon>
        <taxon>Pseudomonadota</taxon>
        <taxon>Betaproteobacteria</taxon>
        <taxon>Neisseriales</taxon>
        <taxon>Chitinibacteraceae</taxon>
        <taxon>Amantichitinum</taxon>
    </lineage>
</organism>
<dbReference type="InterPro" id="IPR050188">
    <property type="entry name" value="RluA_PseudoU_synthase"/>
</dbReference>
<dbReference type="Proteomes" id="UP000037939">
    <property type="component" value="Unassembled WGS sequence"/>
</dbReference>
<dbReference type="GO" id="GO:0003723">
    <property type="term" value="F:RNA binding"/>
    <property type="evidence" value="ECO:0007669"/>
    <property type="project" value="InterPro"/>
</dbReference>
<dbReference type="InterPro" id="IPR006224">
    <property type="entry name" value="PsdUridine_synth_RluA-like_CS"/>
</dbReference>
<keyword evidence="3" id="KW-1185">Reference proteome</keyword>
<dbReference type="PANTHER" id="PTHR21600:SF84">
    <property type="entry name" value="PSEUDOURIDINE SYNTHASE RSUA_RLUA-LIKE DOMAIN-CONTAINING PROTEIN"/>
    <property type="match status" value="1"/>
</dbReference>
<dbReference type="Pfam" id="PF00849">
    <property type="entry name" value="PseudoU_synth_2"/>
    <property type="match status" value="1"/>
</dbReference>
<name>A0A0N0GP86_9NEIS</name>
<dbReference type="SUPFAM" id="SSF55120">
    <property type="entry name" value="Pseudouridine synthase"/>
    <property type="match status" value="1"/>
</dbReference>
<dbReference type="GO" id="GO:0000455">
    <property type="term" value="P:enzyme-directed rRNA pseudouridine synthesis"/>
    <property type="evidence" value="ECO:0007669"/>
    <property type="project" value="TreeGrafter"/>
</dbReference>
<dbReference type="PANTHER" id="PTHR21600">
    <property type="entry name" value="MITOCHONDRIAL RNA PSEUDOURIDINE SYNTHASE"/>
    <property type="match status" value="1"/>
</dbReference>
<dbReference type="RefSeq" id="WP_053937365.1">
    <property type="nucleotide sequence ID" value="NZ_LAQT01000006.1"/>
</dbReference>
<dbReference type="InterPro" id="IPR006145">
    <property type="entry name" value="PsdUridine_synth_RsuA/RluA"/>
</dbReference>
<feature type="domain" description="Pseudouridine synthase RsuA/RluA-like" evidence="1">
    <location>
        <begin position="99"/>
        <end position="253"/>
    </location>
</feature>
<evidence type="ECO:0000313" key="2">
    <source>
        <dbReference type="EMBL" id="KPC53549.1"/>
    </source>
</evidence>